<comment type="subcellular location">
    <subcellularLocation>
        <location evidence="1">Membrane</location>
    </subcellularLocation>
</comment>
<dbReference type="GO" id="GO:0090529">
    <property type="term" value="P:cell septum assembly"/>
    <property type="evidence" value="ECO:0007669"/>
    <property type="project" value="InterPro"/>
</dbReference>
<dbReference type="GO" id="GO:0016020">
    <property type="term" value="C:membrane"/>
    <property type="evidence" value="ECO:0007669"/>
    <property type="project" value="UniProtKB-SubCell"/>
</dbReference>
<keyword evidence="8" id="KW-0131">Cell cycle</keyword>
<dbReference type="STRING" id="861299.J421_3078"/>
<keyword evidence="4" id="KW-0132">Cell division</keyword>
<feature type="domain" description="POTRA" evidence="11">
    <location>
        <begin position="72"/>
        <end position="139"/>
    </location>
</feature>
<evidence type="ECO:0000256" key="7">
    <source>
        <dbReference type="ARBA" id="ARBA00023136"/>
    </source>
</evidence>
<dbReference type="KEGG" id="gba:J421_3078"/>
<evidence type="ECO:0000256" key="3">
    <source>
        <dbReference type="ARBA" id="ARBA00022519"/>
    </source>
</evidence>
<keyword evidence="2" id="KW-1003">Cell membrane</keyword>
<dbReference type="Gene3D" id="3.10.20.310">
    <property type="entry name" value="membrane protein fhac"/>
    <property type="match status" value="1"/>
</dbReference>
<evidence type="ECO:0000259" key="11">
    <source>
        <dbReference type="PROSITE" id="PS51779"/>
    </source>
</evidence>
<dbReference type="InterPro" id="IPR034746">
    <property type="entry name" value="POTRA"/>
</dbReference>
<keyword evidence="13" id="KW-1185">Reference proteome</keyword>
<dbReference type="InterPro" id="IPR005548">
    <property type="entry name" value="Cell_div_FtsQ/DivIB_C"/>
</dbReference>
<evidence type="ECO:0000313" key="13">
    <source>
        <dbReference type="Proteomes" id="UP000019151"/>
    </source>
</evidence>
<accession>W0RJU4</accession>
<keyword evidence="5 10" id="KW-0812">Transmembrane</keyword>
<dbReference type="PROSITE" id="PS51779">
    <property type="entry name" value="POTRA"/>
    <property type="match status" value="1"/>
</dbReference>
<dbReference type="InterPro" id="IPR026579">
    <property type="entry name" value="FtsQ"/>
</dbReference>
<dbReference type="eggNOG" id="COG1589">
    <property type="taxonomic scope" value="Bacteria"/>
</dbReference>
<dbReference type="AlphaFoldDB" id="W0RJU4"/>
<feature type="transmembrane region" description="Helical" evidence="10">
    <location>
        <begin position="41"/>
        <end position="62"/>
    </location>
</feature>
<feature type="region of interest" description="Disordered" evidence="9">
    <location>
        <begin position="1"/>
        <end position="31"/>
    </location>
</feature>
<dbReference type="PANTHER" id="PTHR35851:SF1">
    <property type="entry name" value="CELL DIVISION PROTEIN FTSQ"/>
    <property type="match status" value="1"/>
</dbReference>
<evidence type="ECO:0000256" key="8">
    <source>
        <dbReference type="ARBA" id="ARBA00023306"/>
    </source>
</evidence>
<evidence type="ECO:0000256" key="1">
    <source>
        <dbReference type="ARBA" id="ARBA00004370"/>
    </source>
</evidence>
<reference evidence="12 13" key="1">
    <citation type="journal article" date="2014" name="Genome Announc.">
        <title>Genome Sequence and Methylome of Soil Bacterium Gemmatirosa kalamazoonensis KBS708T, a Member of the Rarely Cultivated Gemmatimonadetes Phylum.</title>
        <authorList>
            <person name="Debruyn J.M."/>
            <person name="Radosevich M."/>
            <person name="Wommack K.E."/>
            <person name="Polson S.W."/>
            <person name="Hauser L.J."/>
            <person name="Fawaz M.N."/>
            <person name="Korlach J."/>
            <person name="Tsai Y.C."/>
        </authorList>
    </citation>
    <scope>NUCLEOTIDE SEQUENCE [LARGE SCALE GENOMIC DNA]</scope>
    <source>
        <strain evidence="12 13">KBS708</strain>
    </source>
</reference>
<name>W0RJU4_9BACT</name>
<dbReference type="RefSeq" id="WP_025412082.1">
    <property type="nucleotide sequence ID" value="NZ_CP007128.1"/>
</dbReference>
<proteinExistence type="predicted"/>
<keyword evidence="3" id="KW-0997">Cell inner membrane</keyword>
<dbReference type="OrthoDB" id="9791599at2"/>
<evidence type="ECO:0000256" key="10">
    <source>
        <dbReference type="SAM" id="Phobius"/>
    </source>
</evidence>
<keyword evidence="6 10" id="KW-1133">Transmembrane helix</keyword>
<dbReference type="PANTHER" id="PTHR35851">
    <property type="entry name" value="CELL DIVISION PROTEIN FTSQ"/>
    <property type="match status" value="1"/>
</dbReference>
<dbReference type="EMBL" id="CP007128">
    <property type="protein sequence ID" value="AHG90615.1"/>
    <property type="molecule type" value="Genomic_DNA"/>
</dbReference>
<evidence type="ECO:0000313" key="12">
    <source>
        <dbReference type="EMBL" id="AHG90615.1"/>
    </source>
</evidence>
<keyword evidence="7 10" id="KW-0472">Membrane</keyword>
<evidence type="ECO:0000256" key="5">
    <source>
        <dbReference type="ARBA" id="ARBA00022692"/>
    </source>
</evidence>
<feature type="compositionally biased region" description="Basic and acidic residues" evidence="9">
    <location>
        <begin position="9"/>
        <end position="31"/>
    </location>
</feature>
<dbReference type="Pfam" id="PF08478">
    <property type="entry name" value="POTRA_1"/>
    <property type="match status" value="1"/>
</dbReference>
<evidence type="ECO:0000256" key="6">
    <source>
        <dbReference type="ARBA" id="ARBA00022989"/>
    </source>
</evidence>
<organism evidence="12 13">
    <name type="scientific">Gemmatirosa kalamazoonensis</name>
    <dbReference type="NCBI Taxonomy" id="861299"/>
    <lineage>
        <taxon>Bacteria</taxon>
        <taxon>Pseudomonadati</taxon>
        <taxon>Gemmatimonadota</taxon>
        <taxon>Gemmatimonadia</taxon>
        <taxon>Gemmatimonadales</taxon>
        <taxon>Gemmatimonadaceae</taxon>
        <taxon>Gemmatirosa</taxon>
    </lineage>
</organism>
<dbReference type="Pfam" id="PF03799">
    <property type="entry name" value="FtsQ_DivIB_C"/>
    <property type="match status" value="1"/>
</dbReference>
<evidence type="ECO:0000256" key="4">
    <source>
        <dbReference type="ARBA" id="ARBA00022618"/>
    </source>
</evidence>
<dbReference type="HOGENOM" id="CLU_1011055_0_0_0"/>
<dbReference type="InParanoid" id="W0RJU4"/>
<gene>
    <name evidence="12" type="ORF">J421_3078</name>
</gene>
<evidence type="ECO:0000256" key="9">
    <source>
        <dbReference type="SAM" id="MobiDB-lite"/>
    </source>
</evidence>
<sequence length="275" mass="30795">MSAPAFAHDAMHDEHDDERVERPSRRRARDDDAPRRPRWRAIFGLTVLVLFVAALASSPWWVPRALSRLAYFRVRRVEIDGARYAPPAELLARLKVDTTWSVWTDLDALGRRVSRHPLVASARVERHLPGTLRVVVSERVPVAMTPSRDGLAVLGADGRVLPIDPSRVGGVDVPVVASPDAAALRVLDALRREAPVLYARVSELRRVGRDELRLTVMPERGDTVGQAPFLLRVSPDVTPARLADLLPVESDLARRRVRVSEIDLRYRDQVIARLP</sequence>
<protein>
    <submittedName>
        <fullName evidence="12">Polypeptide-transport-associated domain protein FtsQ-type</fullName>
    </submittedName>
</protein>
<dbReference type="InterPro" id="IPR013685">
    <property type="entry name" value="POTRA_FtsQ_type"/>
</dbReference>
<evidence type="ECO:0000256" key="2">
    <source>
        <dbReference type="ARBA" id="ARBA00022475"/>
    </source>
</evidence>
<dbReference type="Proteomes" id="UP000019151">
    <property type="component" value="Chromosome"/>
</dbReference>